<dbReference type="EMBL" id="BX294135">
    <property type="protein sequence ID" value="CAD72128.1"/>
    <property type="molecule type" value="Genomic_DNA"/>
</dbReference>
<dbReference type="KEGG" id="rba:RB1503"/>
<dbReference type="AlphaFoldDB" id="Q7UX80"/>
<proteinExistence type="predicted"/>
<keyword evidence="2" id="KW-0472">Membrane</keyword>
<dbReference type="EnsemblBacteria" id="CAD72128">
    <property type="protein sequence ID" value="CAD72128"/>
    <property type="gene ID" value="RB1503"/>
</dbReference>
<keyword evidence="2" id="KW-1133">Transmembrane helix</keyword>
<dbReference type="PATRIC" id="fig|243090.15.peg.702"/>
<organism evidence="3 4">
    <name type="scientific">Rhodopirellula baltica (strain DSM 10527 / NCIMB 13988 / SH1)</name>
    <dbReference type="NCBI Taxonomy" id="243090"/>
    <lineage>
        <taxon>Bacteria</taxon>
        <taxon>Pseudomonadati</taxon>
        <taxon>Planctomycetota</taxon>
        <taxon>Planctomycetia</taxon>
        <taxon>Pirellulales</taxon>
        <taxon>Pirellulaceae</taxon>
        <taxon>Rhodopirellula</taxon>
    </lineage>
</organism>
<dbReference type="HOGENOM" id="CLU_662019_0_0_0"/>
<dbReference type="InParanoid" id="Q7UX80"/>
<protein>
    <submittedName>
        <fullName evidence="3">Uncharacterized protein</fullName>
    </submittedName>
</protein>
<evidence type="ECO:0000313" key="3">
    <source>
        <dbReference type="EMBL" id="CAD72128.1"/>
    </source>
</evidence>
<feature type="transmembrane region" description="Helical" evidence="2">
    <location>
        <begin position="119"/>
        <end position="139"/>
    </location>
</feature>
<reference evidence="3 4" key="1">
    <citation type="journal article" date="2003" name="Proc. Natl. Acad. Sci. U.S.A.">
        <title>Complete genome sequence of the marine planctomycete Pirellula sp. strain 1.</title>
        <authorList>
            <person name="Gloeckner F.O."/>
            <person name="Kube M."/>
            <person name="Bauer M."/>
            <person name="Teeling H."/>
            <person name="Lombardot T."/>
            <person name="Ludwig W."/>
            <person name="Gade D."/>
            <person name="Beck A."/>
            <person name="Borzym K."/>
            <person name="Heitmann K."/>
            <person name="Rabus R."/>
            <person name="Schlesner H."/>
            <person name="Amann R."/>
            <person name="Reinhardt R."/>
        </authorList>
    </citation>
    <scope>NUCLEOTIDE SEQUENCE [LARGE SCALE GENOMIC DNA]</scope>
    <source>
        <strain evidence="4">DSM 10527 / NCIMB 13988 / SH1</strain>
    </source>
</reference>
<feature type="compositionally biased region" description="Polar residues" evidence="1">
    <location>
        <begin position="27"/>
        <end position="46"/>
    </location>
</feature>
<accession>Q7UX80</accession>
<keyword evidence="2" id="KW-0812">Transmembrane</keyword>
<sequence>MWRIGGSLRLASAGMTDDGGDVEHASISGSGRASVNPYATPTQAANPETDPVVGSEQADLCLTLDGEITEDDIRRLIPERNLWIGLAVLMWGCIIPAFTIGVLIATINAVSNGFDSETIFKIICCMGVAIGFAVATQYVSPARRTRRALGQRPDLLGRAVGRFSGGGLLFNDGQRTHYFSAEYCRLAQANRHGVRVPLLEGPYVQLYLANRLFDGFDANVWKQLQAIWQQHDASQWDADTLMENNCKQLGERPESAIRFGGQVSLHVPVDHSAVRGIMYRNGAMIFAYGVAMLLAWEFGFTFVAVGLLLLLLGTTRYFYNSWRWMAIPTQEMSWQQHGWISSDEVVSVTTTNGVRMLREEPLRTEWIEEKLVWHLPNNRAMYFARELFESDEDWNQIVESSSGTSVAGKLDSVAE</sequence>
<name>Q7UX80_RHOBA</name>
<evidence type="ECO:0000256" key="2">
    <source>
        <dbReference type="SAM" id="Phobius"/>
    </source>
</evidence>
<gene>
    <name evidence="3" type="ordered locus">RB1503</name>
</gene>
<feature type="transmembrane region" description="Helical" evidence="2">
    <location>
        <begin position="285"/>
        <end position="312"/>
    </location>
</feature>
<feature type="transmembrane region" description="Helical" evidence="2">
    <location>
        <begin position="82"/>
        <end position="107"/>
    </location>
</feature>
<keyword evidence="4" id="KW-1185">Reference proteome</keyword>
<evidence type="ECO:0000313" key="4">
    <source>
        <dbReference type="Proteomes" id="UP000001025"/>
    </source>
</evidence>
<dbReference type="OrthoDB" id="274202at2"/>
<dbReference type="Proteomes" id="UP000001025">
    <property type="component" value="Chromosome"/>
</dbReference>
<evidence type="ECO:0000256" key="1">
    <source>
        <dbReference type="SAM" id="MobiDB-lite"/>
    </source>
</evidence>
<feature type="region of interest" description="Disordered" evidence="1">
    <location>
        <begin position="21"/>
        <end position="52"/>
    </location>
</feature>
<dbReference type="STRING" id="243090.RB1503"/>